<dbReference type="EMBL" id="KI393807">
    <property type="protein sequence ID" value="ERN07472.1"/>
    <property type="molecule type" value="Genomic_DNA"/>
</dbReference>
<dbReference type="OrthoDB" id="1931928at2759"/>
<dbReference type="Gramene" id="ERN07472">
    <property type="protein sequence ID" value="ERN07472"/>
    <property type="gene ID" value="AMTR_s00019p00255280"/>
</dbReference>
<dbReference type="PANTHER" id="PTHR33155">
    <property type="entry name" value="FANTASTIC FOUR-LIKE PROTEIN (DUF3049)"/>
    <property type="match status" value="1"/>
</dbReference>
<name>W1PC22_AMBTC</name>
<dbReference type="InterPro" id="IPR021410">
    <property type="entry name" value="FAF"/>
</dbReference>
<organism evidence="4 5">
    <name type="scientific">Amborella trichopoda</name>
    <dbReference type="NCBI Taxonomy" id="13333"/>
    <lineage>
        <taxon>Eukaryota</taxon>
        <taxon>Viridiplantae</taxon>
        <taxon>Streptophyta</taxon>
        <taxon>Embryophyta</taxon>
        <taxon>Tracheophyta</taxon>
        <taxon>Spermatophyta</taxon>
        <taxon>Magnoliopsida</taxon>
        <taxon>Amborellales</taxon>
        <taxon>Amborellaceae</taxon>
        <taxon>Amborella</taxon>
    </lineage>
</organism>
<dbReference type="InterPro" id="IPR046431">
    <property type="entry name" value="FAF_dom"/>
</dbReference>
<sequence length="285" mass="32943">MQSLCRSFLCFSDDSDRLKNQDDCPKTHIKGQNLHNSAGLLILINKELQKPANILVASALRKSEIFPAKNKSIPPKLARKQSDRPECKIFPAKCPEWGVHGLNSCTESLGIESSEEKEAELRIESRRSEKESSMLQRRYKRKLLLRSKVNFPPPLSTLSKNGQVSYFLKPVKTEGRFILREVVILRQEVLRACRENGRLRLHMIRSSDKEEEVREEEEEREVEDPVKPVENAIEERESEIWSEKDIPASFIAGKWPKSLNIPASWRCQDQRNHMALWNHQCVTTT</sequence>
<gene>
    <name evidence="4" type="ORF">AMTR_s00019p00255280</name>
</gene>
<proteinExistence type="inferred from homology"/>
<feature type="compositionally biased region" description="Acidic residues" evidence="2">
    <location>
        <begin position="213"/>
        <end position="222"/>
    </location>
</feature>
<dbReference type="HOGENOM" id="CLU_977756_0_0_1"/>
<evidence type="ECO:0000256" key="1">
    <source>
        <dbReference type="ARBA" id="ARBA00008690"/>
    </source>
</evidence>
<evidence type="ECO:0000259" key="3">
    <source>
        <dbReference type="Pfam" id="PF11250"/>
    </source>
</evidence>
<dbReference type="AlphaFoldDB" id="W1PC22"/>
<dbReference type="OMA" id="CHDEEGS"/>
<reference evidence="5" key="1">
    <citation type="journal article" date="2013" name="Science">
        <title>The Amborella genome and the evolution of flowering plants.</title>
        <authorList>
            <consortium name="Amborella Genome Project"/>
        </authorList>
    </citation>
    <scope>NUCLEOTIDE SEQUENCE [LARGE SCALE GENOMIC DNA]</scope>
</reference>
<dbReference type="Pfam" id="PF11250">
    <property type="entry name" value="FAF"/>
    <property type="match status" value="1"/>
</dbReference>
<evidence type="ECO:0000313" key="5">
    <source>
        <dbReference type="Proteomes" id="UP000017836"/>
    </source>
</evidence>
<feature type="region of interest" description="Disordered" evidence="2">
    <location>
        <begin position="207"/>
        <end position="226"/>
    </location>
</feature>
<dbReference type="eggNOG" id="ENOG502RZIF">
    <property type="taxonomic scope" value="Eukaryota"/>
</dbReference>
<protein>
    <recommendedName>
        <fullName evidence="3">FAF domain-containing protein</fullName>
    </recommendedName>
</protein>
<dbReference type="PANTHER" id="PTHR33155:SF27">
    <property type="entry name" value="FANTASTIC FOUR-LIKE PROTEIN (DUF3049)"/>
    <property type="match status" value="1"/>
</dbReference>
<dbReference type="Proteomes" id="UP000017836">
    <property type="component" value="Unassembled WGS sequence"/>
</dbReference>
<dbReference type="STRING" id="13333.W1PC22"/>
<evidence type="ECO:0000256" key="2">
    <source>
        <dbReference type="SAM" id="MobiDB-lite"/>
    </source>
</evidence>
<keyword evidence="5" id="KW-1185">Reference proteome</keyword>
<evidence type="ECO:0000313" key="4">
    <source>
        <dbReference type="EMBL" id="ERN07472.1"/>
    </source>
</evidence>
<accession>W1PC22</accession>
<feature type="domain" description="FAF" evidence="3">
    <location>
        <begin position="150"/>
        <end position="203"/>
    </location>
</feature>
<comment type="similarity">
    <text evidence="1">Belongs to the fantastic four family.</text>
</comment>